<dbReference type="InterPro" id="IPR036505">
    <property type="entry name" value="Amidase/PGRP_sf"/>
</dbReference>
<dbReference type="InterPro" id="IPR015510">
    <property type="entry name" value="PGRP"/>
</dbReference>
<reference evidence="5 6" key="1">
    <citation type="journal article" date="2023" name="Insect Mol. Biol.">
        <title>Genome sequencing provides insights into the evolution of gene families encoding plant cell wall-degrading enzymes in longhorned beetles.</title>
        <authorList>
            <person name="Shin N.R."/>
            <person name="Okamura Y."/>
            <person name="Kirsch R."/>
            <person name="Pauchet Y."/>
        </authorList>
    </citation>
    <scope>NUCLEOTIDE SEQUENCE [LARGE SCALE GENOMIC DNA]</scope>
    <source>
        <strain evidence="5">EAD_L_NR</strain>
    </source>
</reference>
<evidence type="ECO:0000256" key="3">
    <source>
        <dbReference type="SAM" id="Phobius"/>
    </source>
</evidence>
<evidence type="ECO:0000313" key="6">
    <source>
        <dbReference type="Proteomes" id="UP001159042"/>
    </source>
</evidence>
<evidence type="ECO:0000256" key="1">
    <source>
        <dbReference type="ARBA" id="ARBA00022588"/>
    </source>
</evidence>
<dbReference type="AlphaFoldDB" id="A0AAV8WH15"/>
<dbReference type="GO" id="GO:0045087">
    <property type="term" value="P:innate immune response"/>
    <property type="evidence" value="ECO:0007669"/>
    <property type="project" value="UniProtKB-KW"/>
</dbReference>
<evidence type="ECO:0000256" key="2">
    <source>
        <dbReference type="ARBA" id="ARBA00022859"/>
    </source>
</evidence>
<gene>
    <name evidence="5" type="ORF">NQ315_001202</name>
</gene>
<dbReference type="GO" id="GO:0009253">
    <property type="term" value="P:peptidoglycan catabolic process"/>
    <property type="evidence" value="ECO:0007669"/>
    <property type="project" value="InterPro"/>
</dbReference>
<keyword evidence="3" id="KW-0472">Membrane</keyword>
<dbReference type="SUPFAM" id="SSF55846">
    <property type="entry name" value="N-acetylmuramoyl-L-alanine amidase-like"/>
    <property type="match status" value="1"/>
</dbReference>
<keyword evidence="3" id="KW-1133">Transmembrane helix</keyword>
<proteinExistence type="predicted"/>
<feature type="domain" description="Peptidoglycan recognition protein family" evidence="4">
    <location>
        <begin position="75"/>
        <end position="199"/>
    </location>
</feature>
<dbReference type="GO" id="GO:0008270">
    <property type="term" value="F:zinc ion binding"/>
    <property type="evidence" value="ECO:0007669"/>
    <property type="project" value="InterPro"/>
</dbReference>
<dbReference type="SMART" id="SM00701">
    <property type="entry name" value="PGRP"/>
    <property type="match status" value="1"/>
</dbReference>
<keyword evidence="3" id="KW-0812">Transmembrane</keyword>
<protein>
    <recommendedName>
        <fullName evidence="4">Peptidoglycan recognition protein family domain-containing protein</fullName>
    </recommendedName>
</protein>
<dbReference type="Proteomes" id="UP001159042">
    <property type="component" value="Unassembled WGS sequence"/>
</dbReference>
<name>A0AAV8WH15_9CUCU</name>
<organism evidence="5 6">
    <name type="scientific">Exocentrus adspersus</name>
    <dbReference type="NCBI Taxonomy" id="1586481"/>
    <lineage>
        <taxon>Eukaryota</taxon>
        <taxon>Metazoa</taxon>
        <taxon>Ecdysozoa</taxon>
        <taxon>Arthropoda</taxon>
        <taxon>Hexapoda</taxon>
        <taxon>Insecta</taxon>
        <taxon>Pterygota</taxon>
        <taxon>Neoptera</taxon>
        <taxon>Endopterygota</taxon>
        <taxon>Coleoptera</taxon>
        <taxon>Polyphaga</taxon>
        <taxon>Cucujiformia</taxon>
        <taxon>Chrysomeloidea</taxon>
        <taxon>Cerambycidae</taxon>
        <taxon>Lamiinae</taxon>
        <taxon>Acanthocinini</taxon>
        <taxon>Exocentrus</taxon>
    </lineage>
</organism>
<dbReference type="PANTHER" id="PTHR11022">
    <property type="entry name" value="PEPTIDOGLYCAN RECOGNITION PROTEIN"/>
    <property type="match status" value="1"/>
</dbReference>
<dbReference type="GO" id="GO:0008745">
    <property type="term" value="F:N-acetylmuramoyl-L-alanine amidase activity"/>
    <property type="evidence" value="ECO:0007669"/>
    <property type="project" value="InterPro"/>
</dbReference>
<feature type="transmembrane region" description="Helical" evidence="3">
    <location>
        <begin position="44"/>
        <end position="65"/>
    </location>
</feature>
<dbReference type="Gene3D" id="3.40.80.10">
    <property type="entry name" value="Peptidoglycan recognition protein-like"/>
    <property type="match status" value="1"/>
</dbReference>
<accession>A0AAV8WH15</accession>
<dbReference type="PANTHER" id="PTHR11022:SF74">
    <property type="entry name" value="PEPTIDOGLYCAN-RECOGNITION PROTEIN SA"/>
    <property type="match status" value="1"/>
</dbReference>
<evidence type="ECO:0000313" key="5">
    <source>
        <dbReference type="EMBL" id="KAJ8925031.1"/>
    </source>
</evidence>
<dbReference type="InterPro" id="IPR006619">
    <property type="entry name" value="PGRP_domain_met/bac"/>
</dbReference>
<keyword evidence="2" id="KW-0391">Immunity</keyword>
<keyword evidence="1" id="KW-0399">Innate immunity</keyword>
<keyword evidence="6" id="KW-1185">Reference proteome</keyword>
<comment type="caution">
    <text evidence="5">The sequence shown here is derived from an EMBL/GenBank/DDBJ whole genome shotgun (WGS) entry which is preliminary data.</text>
</comment>
<dbReference type="EMBL" id="JANEYG010000002">
    <property type="protein sequence ID" value="KAJ8925031.1"/>
    <property type="molecule type" value="Genomic_DNA"/>
</dbReference>
<evidence type="ECO:0000259" key="4">
    <source>
        <dbReference type="SMART" id="SM00701"/>
    </source>
</evidence>
<sequence>MMDDSNDAGARRWYDCCCIFDDSTEDERTHLIDRGLDSIHCHRFWIFLLMAIFLTAVSLSTYLLVIQGETPEPSFSYVPRTGWSSQPSCVNVSQLQLPVREMFLLPTNTSHCRNESDCLKAVRELETADLYNFVVTSDGRVYEGAGWSCPSAFGAFTVSVLGTLLTDVQVDKLGAFLEFSVERGWLESCYEILMEQPTTRYLSDAVLKLEETRNTRC</sequence>